<evidence type="ECO:0000256" key="1">
    <source>
        <dbReference type="SAM" id="MobiDB-lite"/>
    </source>
</evidence>
<feature type="compositionally biased region" description="Polar residues" evidence="1">
    <location>
        <begin position="157"/>
        <end position="168"/>
    </location>
</feature>
<dbReference type="HOGENOM" id="CLU_012422_0_0_1"/>
<dbReference type="AlphaFoldDB" id="K3WAN0"/>
<dbReference type="Gene3D" id="3.80.10.10">
    <property type="entry name" value="Ribonuclease Inhibitor"/>
    <property type="match status" value="1"/>
</dbReference>
<feature type="region of interest" description="Disordered" evidence="1">
    <location>
        <begin position="273"/>
        <end position="292"/>
    </location>
</feature>
<feature type="region of interest" description="Disordered" evidence="1">
    <location>
        <begin position="502"/>
        <end position="578"/>
    </location>
</feature>
<dbReference type="InterPro" id="IPR032675">
    <property type="entry name" value="LRR_dom_sf"/>
</dbReference>
<dbReference type="PROSITE" id="PS51450">
    <property type="entry name" value="LRR"/>
    <property type="match status" value="1"/>
</dbReference>
<dbReference type="EnsemblProtists" id="PYU1_T002021">
    <property type="protein sequence ID" value="PYU1_T002021"/>
    <property type="gene ID" value="PYU1_G002019"/>
</dbReference>
<feature type="compositionally biased region" description="Polar residues" evidence="1">
    <location>
        <begin position="563"/>
        <end position="578"/>
    </location>
</feature>
<dbReference type="eggNOG" id="ENOG502QVTY">
    <property type="taxonomic scope" value="Eukaryota"/>
</dbReference>
<accession>K3WAN0</accession>
<name>K3WAN0_GLOUD</name>
<dbReference type="InParanoid" id="K3WAN0"/>
<dbReference type="VEuPathDB" id="FungiDB:PYU1_G002019"/>
<reference evidence="2" key="3">
    <citation type="submission" date="2015-02" db="UniProtKB">
        <authorList>
            <consortium name="EnsemblProtists"/>
        </authorList>
    </citation>
    <scope>IDENTIFICATION</scope>
    <source>
        <strain evidence="2">DAOM BR144</strain>
    </source>
</reference>
<dbReference type="SUPFAM" id="SSF47473">
    <property type="entry name" value="EF-hand"/>
    <property type="match status" value="1"/>
</dbReference>
<organism evidence="2 3">
    <name type="scientific">Globisporangium ultimum (strain ATCC 200006 / CBS 805.95 / DAOM BR144)</name>
    <name type="common">Pythium ultimum</name>
    <dbReference type="NCBI Taxonomy" id="431595"/>
    <lineage>
        <taxon>Eukaryota</taxon>
        <taxon>Sar</taxon>
        <taxon>Stramenopiles</taxon>
        <taxon>Oomycota</taxon>
        <taxon>Peronosporomycetes</taxon>
        <taxon>Pythiales</taxon>
        <taxon>Pythiaceae</taxon>
        <taxon>Globisporangium</taxon>
    </lineage>
</organism>
<evidence type="ECO:0000313" key="2">
    <source>
        <dbReference type="EnsemblProtists" id="PYU1_T002021"/>
    </source>
</evidence>
<dbReference type="PANTHER" id="PTHR16306:SF1">
    <property type="entry name" value="CHROMOSOME UNDETERMINED SCAFFOLD_7, WHOLE GENOME SHOTGUN SEQUENCE"/>
    <property type="match status" value="1"/>
</dbReference>
<proteinExistence type="predicted"/>
<dbReference type="SUPFAM" id="SSF52058">
    <property type="entry name" value="L domain-like"/>
    <property type="match status" value="1"/>
</dbReference>
<evidence type="ECO:0008006" key="4">
    <source>
        <dbReference type="Google" id="ProtNLM"/>
    </source>
</evidence>
<feature type="region of interest" description="Disordered" evidence="1">
    <location>
        <begin position="204"/>
        <end position="266"/>
    </location>
</feature>
<dbReference type="PANTHER" id="PTHR16306">
    <property type="entry name" value="TRANSLIN-ASSOCIATED FACTOR X-INTERACTING PROTEIN 1"/>
    <property type="match status" value="1"/>
</dbReference>
<reference evidence="3" key="1">
    <citation type="journal article" date="2010" name="Genome Biol.">
        <title>Genome sequence of the necrotrophic plant pathogen Pythium ultimum reveals original pathogenicity mechanisms and effector repertoire.</title>
        <authorList>
            <person name="Levesque C.A."/>
            <person name="Brouwer H."/>
            <person name="Cano L."/>
            <person name="Hamilton J.P."/>
            <person name="Holt C."/>
            <person name="Huitema E."/>
            <person name="Raffaele S."/>
            <person name="Robideau G.P."/>
            <person name="Thines M."/>
            <person name="Win J."/>
            <person name="Zerillo M.M."/>
            <person name="Beakes G.W."/>
            <person name="Boore J.L."/>
            <person name="Busam D."/>
            <person name="Dumas B."/>
            <person name="Ferriera S."/>
            <person name="Fuerstenberg S.I."/>
            <person name="Gachon C.M."/>
            <person name="Gaulin E."/>
            <person name="Govers F."/>
            <person name="Grenville-Briggs L."/>
            <person name="Horner N."/>
            <person name="Hostetler J."/>
            <person name="Jiang R.H."/>
            <person name="Johnson J."/>
            <person name="Krajaejun T."/>
            <person name="Lin H."/>
            <person name="Meijer H.J."/>
            <person name="Moore B."/>
            <person name="Morris P."/>
            <person name="Phuntmart V."/>
            <person name="Puiu D."/>
            <person name="Shetty J."/>
            <person name="Stajich J.E."/>
            <person name="Tripathy S."/>
            <person name="Wawra S."/>
            <person name="van West P."/>
            <person name="Whitty B.R."/>
            <person name="Coutinho P.M."/>
            <person name="Henrissat B."/>
            <person name="Martin F."/>
            <person name="Thomas P.D."/>
            <person name="Tyler B.M."/>
            <person name="De Vries R.P."/>
            <person name="Kamoun S."/>
            <person name="Yandell M."/>
            <person name="Tisserat N."/>
            <person name="Buell C.R."/>
        </authorList>
    </citation>
    <scope>NUCLEOTIDE SEQUENCE</scope>
    <source>
        <strain evidence="3">DAOM:BR144</strain>
    </source>
</reference>
<dbReference type="Proteomes" id="UP000019132">
    <property type="component" value="Unassembled WGS sequence"/>
</dbReference>
<evidence type="ECO:0000313" key="3">
    <source>
        <dbReference type="Proteomes" id="UP000019132"/>
    </source>
</evidence>
<feature type="compositionally biased region" description="Polar residues" evidence="1">
    <location>
        <begin position="273"/>
        <end position="284"/>
    </location>
</feature>
<feature type="compositionally biased region" description="Low complexity" evidence="1">
    <location>
        <begin position="553"/>
        <end position="562"/>
    </location>
</feature>
<feature type="region of interest" description="Disordered" evidence="1">
    <location>
        <begin position="123"/>
        <end position="144"/>
    </location>
</feature>
<feature type="compositionally biased region" description="Low complexity" evidence="1">
    <location>
        <begin position="234"/>
        <end position="251"/>
    </location>
</feature>
<protein>
    <recommendedName>
        <fullName evidence="4">EF-hand domain-containing protein</fullName>
    </recommendedName>
</protein>
<feature type="region of interest" description="Disordered" evidence="1">
    <location>
        <begin position="157"/>
        <end position="191"/>
    </location>
</feature>
<sequence length="954" mass="104803">MSALEELQELFNAEPDTERISLRSRRLEQIDVEMEYLQFHFTNIRHLDLSDNALEVLPADFGLLLPKLVALDITRNKFRSIADVGEILQKCGSLKSLSVTLKSPTEEKLLLMMLPKLRILNGTPLSSPASPPPPPSSLQELLPDSPTKSIHALSTVLMSPSTASNSSAGGDDSMAMARTDSPTITSPQDKRTFRLQFANLKIEHHAKEDNEKDTKHITSVPAARKRRVHAISRSTAAVTKGSTTTKKTMSVRPTEQPATISDDKTDWHKLLKSQTSSNEENGSRATALGGNDTSAMSSVLTKATSQPLVSPVTETFLSQLKAVVKAFHQCDQSKDAASSQQQLIVYEQLDRHVDKLASQLSRQESEHAQSNSHAAKSLTIDAMKKSVAMLQTRWNLLEVCGLYGVEKANGVDGTLGNAFAQLLQMQKDVLVALQRQQATVVAVQSQVASLSEGSNSDHQHQMKVLLEVAESLESDLEAVQTRLQQEKAQRELVEQENWSLKRENESFKRKSSRALAEDGGRSSSSPTTEQHGHAYASGAPTHTSMRRIRKRSTAATATTNTRMPSATSTANASPTLGNFATPSSSKAVIQIESASPSHGATCTRYSGSTVAAATTAATAPMATRIRSLTLKQLVDLIHCIATSKQKYDTKCFDVGAPRETMEQHMYTYLNQRFGLHALTVEYASAIWKGCEQFATQENDAAMFLALLHNQVDEAFVSIKKKLQQALADLLRAYFQAKYPMKQETTIAALVQTRLQNVIYEEEWHEMLTYLYDPQDSATLLRLVRQKAETWKATKSPPRQGKAATAAVVPWAASTRVSKTLGSSNRQRPASTTAATREQAALPFSVFEQVLYDYQLQGRRKLLEGFRAVFESYDTEHVGVVNHESFAAIVREITQTKSDAATDKLLATVDPFHHDIVTFSDAVSCLLVEIRAMTTGQSPANAAALPRTKPQTSVI</sequence>
<dbReference type="GO" id="GO:0005737">
    <property type="term" value="C:cytoplasm"/>
    <property type="evidence" value="ECO:0007669"/>
    <property type="project" value="TreeGrafter"/>
</dbReference>
<feature type="compositionally biased region" description="Basic and acidic residues" evidence="1">
    <location>
        <begin position="204"/>
        <end position="216"/>
    </location>
</feature>
<dbReference type="InterPro" id="IPR001611">
    <property type="entry name" value="Leu-rich_rpt"/>
</dbReference>
<dbReference type="InterPro" id="IPR011992">
    <property type="entry name" value="EF-hand-dom_pair"/>
</dbReference>
<dbReference type="EMBL" id="GL376634">
    <property type="status" value="NOT_ANNOTATED_CDS"/>
    <property type="molecule type" value="Genomic_DNA"/>
</dbReference>
<dbReference type="OMA" id="CLTNNIF"/>
<reference evidence="3" key="2">
    <citation type="submission" date="2010-04" db="EMBL/GenBank/DDBJ databases">
        <authorList>
            <person name="Buell R."/>
            <person name="Hamilton J."/>
            <person name="Hostetler J."/>
        </authorList>
    </citation>
    <scope>NUCLEOTIDE SEQUENCE [LARGE SCALE GENOMIC DNA]</scope>
    <source>
        <strain evidence="3">DAOM:BR144</strain>
    </source>
</reference>
<keyword evidence="3" id="KW-1185">Reference proteome</keyword>